<reference evidence="8 9" key="1">
    <citation type="journal article" date="2023" name="Insect Mol. Biol.">
        <title>Genome sequencing provides insights into the evolution of gene families encoding plant cell wall-degrading enzymes in longhorned beetles.</title>
        <authorList>
            <person name="Shin N.R."/>
            <person name="Okamura Y."/>
            <person name="Kirsch R."/>
            <person name="Pauchet Y."/>
        </authorList>
    </citation>
    <scope>NUCLEOTIDE SEQUENCE [LARGE SCALE GENOMIC DNA]</scope>
    <source>
        <strain evidence="8">EAD_L_NR</strain>
    </source>
</reference>
<comment type="caution">
    <text evidence="8">The sequence shown here is derived from an EMBL/GenBank/DDBJ whole genome shotgun (WGS) entry which is preliminary data.</text>
</comment>
<dbReference type="InterPro" id="IPR004045">
    <property type="entry name" value="Glutathione_S-Trfase_N"/>
</dbReference>
<evidence type="ECO:0000313" key="8">
    <source>
        <dbReference type="EMBL" id="KAJ8915851.1"/>
    </source>
</evidence>
<evidence type="ECO:0000256" key="3">
    <source>
        <dbReference type="ARBA" id="ARBA00022679"/>
    </source>
</evidence>
<dbReference type="InterPro" id="IPR010987">
    <property type="entry name" value="Glutathione-S-Trfase_C-like"/>
</dbReference>
<dbReference type="SUPFAM" id="SSF47616">
    <property type="entry name" value="GST C-terminal domain-like"/>
    <property type="match status" value="1"/>
</dbReference>
<dbReference type="GO" id="GO:0004364">
    <property type="term" value="F:glutathione transferase activity"/>
    <property type="evidence" value="ECO:0007669"/>
    <property type="project" value="UniProtKB-EC"/>
</dbReference>
<feature type="domain" description="GST C-terminal" evidence="7">
    <location>
        <begin position="82"/>
        <end position="205"/>
    </location>
</feature>
<proteinExistence type="inferred from homology"/>
<dbReference type="FunFam" id="1.20.1050.10:FF:000030">
    <property type="entry name" value="Glutathione S-transferase S1"/>
    <property type="match status" value="1"/>
</dbReference>
<dbReference type="FunFam" id="3.40.30.10:FF:000035">
    <property type="entry name" value="hematopoietic prostaglandin D synthase"/>
    <property type="match status" value="1"/>
</dbReference>
<sequence length="205" mass="23463">MAPAYKVTYFDLTALGEPIRFLLSYGGIEFEDNRFQRENWPAIKPNTPFGQVPILEHNGKVAHQSIAICRYLAKQVKLVGKDDWEDLEIDAAVDTINDLRQSKLAHIIMNQTKKIKQTKAGPLFNEILPFYLGKLDEQAKRNNGYLAAGRLTWADVYFIALLDYINFMAKKDIIADSPNLQSVKENVLKVPNVKDWIEKRPKDNL</sequence>
<feature type="domain" description="GST N-terminal" evidence="6">
    <location>
        <begin position="3"/>
        <end position="80"/>
    </location>
</feature>
<dbReference type="CDD" id="cd03192">
    <property type="entry name" value="GST_C_Sigma_like"/>
    <property type="match status" value="1"/>
</dbReference>
<dbReference type="Gene3D" id="1.20.1050.10">
    <property type="match status" value="1"/>
</dbReference>
<evidence type="ECO:0000259" key="6">
    <source>
        <dbReference type="PROSITE" id="PS50404"/>
    </source>
</evidence>
<evidence type="ECO:0000256" key="2">
    <source>
        <dbReference type="ARBA" id="ARBA00012452"/>
    </source>
</evidence>
<dbReference type="SFLD" id="SFLDG01205">
    <property type="entry name" value="AMPS.1"/>
    <property type="match status" value="1"/>
</dbReference>
<keyword evidence="3" id="KW-0808">Transferase</keyword>
<dbReference type="Pfam" id="PF02798">
    <property type="entry name" value="GST_N"/>
    <property type="match status" value="1"/>
</dbReference>
<dbReference type="Proteomes" id="UP001159042">
    <property type="component" value="Unassembled WGS sequence"/>
</dbReference>
<dbReference type="CDD" id="cd03039">
    <property type="entry name" value="GST_N_Sigma_like"/>
    <property type="match status" value="1"/>
</dbReference>
<dbReference type="PROSITE" id="PS50405">
    <property type="entry name" value="GST_CTER"/>
    <property type="match status" value="1"/>
</dbReference>
<dbReference type="PROSITE" id="PS50404">
    <property type="entry name" value="GST_NTER"/>
    <property type="match status" value="1"/>
</dbReference>
<evidence type="ECO:0000313" key="9">
    <source>
        <dbReference type="Proteomes" id="UP001159042"/>
    </source>
</evidence>
<comment type="similarity">
    <text evidence="4">Belongs to the GST superfamily. Sigma family.</text>
</comment>
<dbReference type="SFLD" id="SFLDG00363">
    <property type="entry name" value="AMPS_(cytGST):_Alpha-__Mu-__Pi"/>
    <property type="match status" value="1"/>
</dbReference>
<protein>
    <recommendedName>
        <fullName evidence="2">glutathione transferase</fullName>
        <ecNumber evidence="2">2.5.1.18</ecNumber>
    </recommendedName>
</protein>
<organism evidence="8 9">
    <name type="scientific">Exocentrus adspersus</name>
    <dbReference type="NCBI Taxonomy" id="1586481"/>
    <lineage>
        <taxon>Eukaryota</taxon>
        <taxon>Metazoa</taxon>
        <taxon>Ecdysozoa</taxon>
        <taxon>Arthropoda</taxon>
        <taxon>Hexapoda</taxon>
        <taxon>Insecta</taxon>
        <taxon>Pterygota</taxon>
        <taxon>Neoptera</taxon>
        <taxon>Endopterygota</taxon>
        <taxon>Coleoptera</taxon>
        <taxon>Polyphaga</taxon>
        <taxon>Cucujiformia</taxon>
        <taxon>Chrysomeloidea</taxon>
        <taxon>Cerambycidae</taxon>
        <taxon>Lamiinae</taxon>
        <taxon>Acanthocinini</taxon>
        <taxon>Exocentrus</taxon>
    </lineage>
</organism>
<dbReference type="InterPro" id="IPR004046">
    <property type="entry name" value="GST_C"/>
</dbReference>
<dbReference type="PANTHER" id="PTHR11571:SF224">
    <property type="entry name" value="HEMATOPOIETIC PROSTAGLANDIN D SYNTHASE"/>
    <property type="match status" value="1"/>
</dbReference>
<dbReference type="EMBL" id="JANEYG010000049">
    <property type="protein sequence ID" value="KAJ8915851.1"/>
    <property type="molecule type" value="Genomic_DNA"/>
</dbReference>
<name>A0AAV8VPX1_9CUCU</name>
<comment type="catalytic activity">
    <reaction evidence="5">
        <text>RX + glutathione = an S-substituted glutathione + a halide anion + H(+)</text>
        <dbReference type="Rhea" id="RHEA:16437"/>
        <dbReference type="ChEBI" id="CHEBI:15378"/>
        <dbReference type="ChEBI" id="CHEBI:16042"/>
        <dbReference type="ChEBI" id="CHEBI:17792"/>
        <dbReference type="ChEBI" id="CHEBI:57925"/>
        <dbReference type="ChEBI" id="CHEBI:90779"/>
        <dbReference type="EC" id="2.5.1.18"/>
    </reaction>
</comment>
<dbReference type="Pfam" id="PF14497">
    <property type="entry name" value="GST_C_3"/>
    <property type="match status" value="1"/>
</dbReference>
<comment type="subunit">
    <text evidence="1">Homodimer.</text>
</comment>
<dbReference type="SUPFAM" id="SSF52833">
    <property type="entry name" value="Thioredoxin-like"/>
    <property type="match status" value="1"/>
</dbReference>
<dbReference type="PANTHER" id="PTHR11571">
    <property type="entry name" value="GLUTATHIONE S-TRANSFERASE"/>
    <property type="match status" value="1"/>
</dbReference>
<gene>
    <name evidence="8" type="ORF">NQ315_004665</name>
</gene>
<dbReference type="InterPro" id="IPR050213">
    <property type="entry name" value="GST_superfamily"/>
</dbReference>
<dbReference type="EC" id="2.5.1.18" evidence="2"/>
<dbReference type="GO" id="GO:0004602">
    <property type="term" value="F:glutathione peroxidase activity"/>
    <property type="evidence" value="ECO:0007669"/>
    <property type="project" value="UniProtKB-ARBA"/>
</dbReference>
<dbReference type="InterPro" id="IPR036282">
    <property type="entry name" value="Glutathione-S-Trfase_C_sf"/>
</dbReference>
<dbReference type="SFLD" id="SFLDS00019">
    <property type="entry name" value="Glutathione_Transferase_(cytos"/>
    <property type="match status" value="1"/>
</dbReference>
<evidence type="ECO:0000256" key="1">
    <source>
        <dbReference type="ARBA" id="ARBA00011738"/>
    </source>
</evidence>
<accession>A0AAV8VPX1</accession>
<dbReference type="InterPro" id="IPR040079">
    <property type="entry name" value="Glutathione_S-Trfase"/>
</dbReference>
<evidence type="ECO:0000259" key="7">
    <source>
        <dbReference type="PROSITE" id="PS50405"/>
    </source>
</evidence>
<evidence type="ECO:0000256" key="5">
    <source>
        <dbReference type="ARBA" id="ARBA00047960"/>
    </source>
</evidence>
<dbReference type="InterPro" id="IPR036249">
    <property type="entry name" value="Thioredoxin-like_sf"/>
</dbReference>
<dbReference type="AlphaFoldDB" id="A0AAV8VPX1"/>
<dbReference type="Gene3D" id="3.40.30.10">
    <property type="entry name" value="Glutaredoxin"/>
    <property type="match status" value="1"/>
</dbReference>
<dbReference type="GO" id="GO:0006749">
    <property type="term" value="P:glutathione metabolic process"/>
    <property type="evidence" value="ECO:0007669"/>
    <property type="project" value="TreeGrafter"/>
</dbReference>
<evidence type="ECO:0000256" key="4">
    <source>
        <dbReference type="ARBA" id="ARBA00038317"/>
    </source>
</evidence>
<keyword evidence="9" id="KW-1185">Reference proteome</keyword>